<name>A0A5B6WN05_9ROSI</name>
<dbReference type="Proteomes" id="UP000325315">
    <property type="component" value="Unassembled WGS sequence"/>
</dbReference>
<sequence length="147" mass="16773">MPNKSRNLVHIRWLVHLIGFKESGRLSWGPTVLAMLRQNRIICQSMVVYSYCSHGLVAATISTSPSEWDIRYILRDISIPSILRPYADVKAKLDADACTVTNGDTDTSIDARVKPSVKNTHRTIFFIEVDQWGNHLLVEWRTHNGRL</sequence>
<evidence type="ECO:0000313" key="2">
    <source>
        <dbReference type="Proteomes" id="UP000325315"/>
    </source>
</evidence>
<keyword evidence="2" id="KW-1185">Reference proteome</keyword>
<organism evidence="1 2">
    <name type="scientific">Gossypium australe</name>
    <dbReference type="NCBI Taxonomy" id="47621"/>
    <lineage>
        <taxon>Eukaryota</taxon>
        <taxon>Viridiplantae</taxon>
        <taxon>Streptophyta</taxon>
        <taxon>Embryophyta</taxon>
        <taxon>Tracheophyta</taxon>
        <taxon>Spermatophyta</taxon>
        <taxon>Magnoliopsida</taxon>
        <taxon>eudicotyledons</taxon>
        <taxon>Gunneridae</taxon>
        <taxon>Pentapetalae</taxon>
        <taxon>rosids</taxon>
        <taxon>malvids</taxon>
        <taxon>Malvales</taxon>
        <taxon>Malvaceae</taxon>
        <taxon>Malvoideae</taxon>
        <taxon>Gossypium</taxon>
    </lineage>
</organism>
<dbReference type="AlphaFoldDB" id="A0A5B6WN05"/>
<comment type="caution">
    <text evidence="1">The sequence shown here is derived from an EMBL/GenBank/DDBJ whole genome shotgun (WGS) entry which is preliminary data.</text>
</comment>
<reference evidence="2" key="1">
    <citation type="journal article" date="2019" name="Plant Biotechnol. J.">
        <title>Genome sequencing of the Australian wild diploid species Gossypium australe highlights disease resistance and delayed gland morphogenesis.</title>
        <authorList>
            <person name="Cai Y."/>
            <person name="Cai X."/>
            <person name="Wang Q."/>
            <person name="Wang P."/>
            <person name="Zhang Y."/>
            <person name="Cai C."/>
            <person name="Xu Y."/>
            <person name="Wang K."/>
            <person name="Zhou Z."/>
            <person name="Wang C."/>
            <person name="Geng S."/>
            <person name="Li B."/>
            <person name="Dong Q."/>
            <person name="Hou Y."/>
            <person name="Wang H."/>
            <person name="Ai P."/>
            <person name="Liu Z."/>
            <person name="Yi F."/>
            <person name="Sun M."/>
            <person name="An G."/>
            <person name="Cheng J."/>
            <person name="Zhang Y."/>
            <person name="Shi Q."/>
            <person name="Xie Y."/>
            <person name="Shi X."/>
            <person name="Chang Y."/>
            <person name="Huang F."/>
            <person name="Chen Y."/>
            <person name="Hong S."/>
            <person name="Mi L."/>
            <person name="Sun Q."/>
            <person name="Zhang L."/>
            <person name="Zhou B."/>
            <person name="Peng R."/>
            <person name="Zhang X."/>
            <person name="Liu F."/>
        </authorList>
    </citation>
    <scope>NUCLEOTIDE SEQUENCE [LARGE SCALE GENOMIC DNA]</scope>
    <source>
        <strain evidence="2">cv. PA1801</strain>
    </source>
</reference>
<proteinExistence type="predicted"/>
<dbReference type="EMBL" id="SMMG02000002">
    <property type="protein sequence ID" value="KAA3483120.1"/>
    <property type="molecule type" value="Genomic_DNA"/>
</dbReference>
<accession>A0A5B6WN05</accession>
<gene>
    <name evidence="1" type="ORF">EPI10_005316</name>
</gene>
<protein>
    <submittedName>
        <fullName evidence="1">Serine/threonine-protein phosphatase 7 long form-like protein</fullName>
    </submittedName>
</protein>
<evidence type="ECO:0000313" key="1">
    <source>
        <dbReference type="EMBL" id="KAA3483120.1"/>
    </source>
</evidence>